<feature type="compositionally biased region" description="Polar residues" evidence="3">
    <location>
        <begin position="344"/>
        <end position="353"/>
    </location>
</feature>
<accession>A0A9W4NUV7</accession>
<feature type="compositionally biased region" description="Polar residues" evidence="3">
    <location>
        <begin position="365"/>
        <end position="383"/>
    </location>
</feature>
<dbReference type="SMART" id="SM01340">
    <property type="entry name" value="DNA_mis_repair"/>
    <property type="match status" value="1"/>
</dbReference>
<feature type="domain" description="DNA mismatch repair protein S5" evidence="4">
    <location>
        <begin position="86"/>
        <end position="247"/>
    </location>
</feature>
<feature type="region of interest" description="Disordered" evidence="3">
    <location>
        <begin position="581"/>
        <end position="612"/>
    </location>
</feature>
<feature type="region of interest" description="Disordered" evidence="3">
    <location>
        <begin position="304"/>
        <end position="445"/>
    </location>
</feature>
<evidence type="ECO:0000256" key="1">
    <source>
        <dbReference type="ARBA" id="ARBA00006082"/>
    </source>
</evidence>
<organism evidence="5 6">
    <name type="scientific">Penicillium salamii</name>
    <dbReference type="NCBI Taxonomy" id="1612424"/>
    <lineage>
        <taxon>Eukaryota</taxon>
        <taxon>Fungi</taxon>
        <taxon>Dikarya</taxon>
        <taxon>Ascomycota</taxon>
        <taxon>Pezizomycotina</taxon>
        <taxon>Eurotiomycetes</taxon>
        <taxon>Eurotiomycetidae</taxon>
        <taxon>Eurotiales</taxon>
        <taxon>Aspergillaceae</taxon>
        <taxon>Penicillium</taxon>
    </lineage>
</organism>
<reference evidence="5" key="1">
    <citation type="submission" date="2021-07" db="EMBL/GenBank/DDBJ databases">
        <authorList>
            <person name="Branca A.L. A."/>
        </authorList>
    </citation>
    <scope>NUCLEOTIDE SEQUENCE</scope>
</reference>
<evidence type="ECO:0000259" key="4">
    <source>
        <dbReference type="SMART" id="SM01340"/>
    </source>
</evidence>
<sequence length="772" mass="85035">MEKTQRTSHPVGTTVRITDFLKHIPVRRQTALKSATKTLIRIKRLLQSYALSQPSKRLSLKVLKAKNENNNWSYAPSADSSLQDAALKVAGTEISSSCVLRRFSSRPADGTGIAESPQQSVCEVIAFLPDINPGEQFCHSFAVKSLIAADISKINNTGQFISVDGRPLSNSRGIGQEIAKIFKSYIRSAIPKTEPPKQVSDPFLGLQILCPRGIYDVNIEPAKDDVMFEDRELILALVAGLFRQHYGELESGEKVGIKQIKDSSSKAPPISNGFDVLMARKPTSEVHPDFSHPDNSSIASIANARPSENQSRVRNGSQLAKNCGSEPDGSVNTGARKPRIANPDSVSRVNASFRTPRIEQDPFISPSSGNQSTDSIQRSTGRQNGPEDFQCSPVTSDLPSPPISRISSRSPVRIRQTHPRALLSSSPEFDRASSFRRAERERDRERYGNGAIDTWFQRSTQNSLERAAEEAVSLQDPTELPLSSLAEQRFGSKALRDDEGESEQDDARLEPSSGESPTLQFDQSTLISPDEQDDPACASMDSGRGFPVLERWAAQLHGDGAHPGPIDLEKAMDFEKRKKEANQNKRLQNKNRETIPTSQQAPVPQSSQNSRYLAAKAALTSSHTSIGGPVSATKLSPNDPRAYLMRQQEVSTAKEAPENDTSARRLLTSRLPFERIPDGIALYNLGVSCCVSRSPESDPLIRGSHEDEYTRTGEEAIAFSPSEVKDCLPLWNTRLEQIMKEKYQSKDDLRLTCEKIDLSSAIAQHLNSFDTD</sequence>
<dbReference type="OrthoDB" id="10263226at2759"/>
<dbReference type="SUPFAM" id="SSF54211">
    <property type="entry name" value="Ribosomal protein S5 domain 2-like"/>
    <property type="match status" value="1"/>
</dbReference>
<feature type="compositionally biased region" description="Polar residues" evidence="3">
    <location>
        <begin position="594"/>
        <end position="611"/>
    </location>
</feature>
<dbReference type="PANTHER" id="PTHR10073">
    <property type="entry name" value="DNA MISMATCH REPAIR PROTEIN MLH, PMS, MUTL"/>
    <property type="match status" value="1"/>
</dbReference>
<feature type="compositionally biased region" description="Low complexity" evidence="3">
    <location>
        <begin position="403"/>
        <end position="414"/>
    </location>
</feature>
<keyword evidence="6" id="KW-1185">Reference proteome</keyword>
<dbReference type="InterPro" id="IPR020568">
    <property type="entry name" value="Ribosomal_Su5_D2-typ_SF"/>
</dbReference>
<dbReference type="GO" id="GO:0061982">
    <property type="term" value="P:meiosis I cell cycle process"/>
    <property type="evidence" value="ECO:0007669"/>
    <property type="project" value="UniProtKB-ARBA"/>
</dbReference>
<dbReference type="PANTHER" id="PTHR10073:SF41">
    <property type="entry name" value="MISMATCH REPAIR PROTEIN, PUTATIVE (AFU_ORTHOLOGUE AFUA_8G05820)-RELATED"/>
    <property type="match status" value="1"/>
</dbReference>
<dbReference type="Gene3D" id="3.30.230.10">
    <property type="match status" value="1"/>
</dbReference>
<feature type="compositionally biased region" description="Basic and acidic residues" evidence="3">
    <location>
        <begin position="428"/>
        <end position="445"/>
    </location>
</feature>
<evidence type="ECO:0000256" key="2">
    <source>
        <dbReference type="ARBA" id="ARBA00022763"/>
    </source>
</evidence>
<dbReference type="GO" id="GO:0032389">
    <property type="term" value="C:MutLalpha complex"/>
    <property type="evidence" value="ECO:0007669"/>
    <property type="project" value="TreeGrafter"/>
</dbReference>
<dbReference type="InterPro" id="IPR014721">
    <property type="entry name" value="Ribsml_uS5_D2-typ_fold_subgr"/>
</dbReference>
<dbReference type="GO" id="GO:0005524">
    <property type="term" value="F:ATP binding"/>
    <property type="evidence" value="ECO:0007669"/>
    <property type="project" value="InterPro"/>
</dbReference>
<gene>
    <name evidence="5" type="ORF">PSALAMII_LOCUS9000</name>
</gene>
<dbReference type="EMBL" id="CAJVPG010000430">
    <property type="protein sequence ID" value="CAG8412715.1"/>
    <property type="molecule type" value="Genomic_DNA"/>
</dbReference>
<dbReference type="GO" id="GO:0006298">
    <property type="term" value="P:mismatch repair"/>
    <property type="evidence" value="ECO:0007669"/>
    <property type="project" value="InterPro"/>
</dbReference>
<dbReference type="Proteomes" id="UP001152649">
    <property type="component" value="Unassembled WGS sequence"/>
</dbReference>
<dbReference type="InterPro" id="IPR038973">
    <property type="entry name" value="MutL/Mlh/Pms-like"/>
</dbReference>
<dbReference type="InterPro" id="IPR036890">
    <property type="entry name" value="HATPase_C_sf"/>
</dbReference>
<name>A0A9W4NUV7_9EURO</name>
<proteinExistence type="inferred from homology"/>
<feature type="compositionally biased region" description="Polar residues" evidence="3">
    <location>
        <begin position="304"/>
        <end position="320"/>
    </location>
</feature>
<dbReference type="Gene3D" id="3.30.565.10">
    <property type="entry name" value="Histidine kinase-like ATPase, C-terminal domain"/>
    <property type="match status" value="1"/>
</dbReference>
<dbReference type="GO" id="GO:0016887">
    <property type="term" value="F:ATP hydrolysis activity"/>
    <property type="evidence" value="ECO:0007669"/>
    <property type="project" value="InterPro"/>
</dbReference>
<dbReference type="InterPro" id="IPR013507">
    <property type="entry name" value="DNA_mismatch_S5_2-like"/>
</dbReference>
<feature type="region of interest" description="Disordered" evidence="3">
    <location>
        <begin position="492"/>
        <end position="520"/>
    </location>
</feature>
<dbReference type="GO" id="GO:0140664">
    <property type="term" value="F:ATP-dependent DNA damage sensor activity"/>
    <property type="evidence" value="ECO:0007669"/>
    <property type="project" value="InterPro"/>
</dbReference>
<dbReference type="SUPFAM" id="SSF55874">
    <property type="entry name" value="ATPase domain of HSP90 chaperone/DNA topoisomerase II/histidine kinase"/>
    <property type="match status" value="1"/>
</dbReference>
<protein>
    <recommendedName>
        <fullName evidence="4">DNA mismatch repair protein S5 domain-containing protein</fullName>
    </recommendedName>
</protein>
<dbReference type="AlphaFoldDB" id="A0A9W4NUV7"/>
<keyword evidence="2" id="KW-0227">DNA damage</keyword>
<comment type="caution">
    <text evidence="5">The sequence shown here is derived from an EMBL/GenBank/DDBJ whole genome shotgun (WGS) entry which is preliminary data.</text>
</comment>
<comment type="similarity">
    <text evidence="1">Belongs to the DNA mismatch repair MutL/HexB family.</text>
</comment>
<evidence type="ECO:0000313" key="6">
    <source>
        <dbReference type="Proteomes" id="UP001152649"/>
    </source>
</evidence>
<evidence type="ECO:0000256" key="3">
    <source>
        <dbReference type="SAM" id="MobiDB-lite"/>
    </source>
</evidence>
<dbReference type="Pfam" id="PF01119">
    <property type="entry name" value="DNA_mis_repair"/>
    <property type="match status" value="1"/>
</dbReference>
<evidence type="ECO:0000313" key="5">
    <source>
        <dbReference type="EMBL" id="CAG8412715.1"/>
    </source>
</evidence>
<dbReference type="GO" id="GO:0030983">
    <property type="term" value="F:mismatched DNA binding"/>
    <property type="evidence" value="ECO:0007669"/>
    <property type="project" value="InterPro"/>
</dbReference>